<reference evidence="2 3" key="1">
    <citation type="submission" date="2019-06" db="EMBL/GenBank/DDBJ databases">
        <title>Draft genome sequence of the filamentous fungus Phialemoniopsis curvata isolated from diesel fuel.</title>
        <authorList>
            <person name="Varaljay V.A."/>
            <person name="Lyon W.J."/>
            <person name="Crouch A.L."/>
            <person name="Drake C.E."/>
            <person name="Hollomon J.M."/>
            <person name="Nadeau L.J."/>
            <person name="Nunn H.S."/>
            <person name="Stevenson B.S."/>
            <person name="Bojanowski C.L."/>
            <person name="Crookes-Goodson W.J."/>
        </authorList>
    </citation>
    <scope>NUCLEOTIDE SEQUENCE [LARGE SCALE GENOMIC DNA]</scope>
    <source>
        <strain evidence="2 3">D216</strain>
    </source>
</reference>
<dbReference type="GeneID" id="41976518"/>
<feature type="region of interest" description="Disordered" evidence="1">
    <location>
        <begin position="106"/>
        <end position="128"/>
    </location>
</feature>
<accession>A0A507AJU2</accession>
<feature type="region of interest" description="Disordered" evidence="1">
    <location>
        <begin position="470"/>
        <end position="508"/>
    </location>
</feature>
<dbReference type="STRING" id="1093900.A0A507AJU2"/>
<feature type="compositionally biased region" description="Polar residues" evidence="1">
    <location>
        <begin position="201"/>
        <end position="216"/>
    </location>
</feature>
<dbReference type="PANTHER" id="PTHR38166:SF1">
    <property type="entry name" value="C2H2-TYPE DOMAIN-CONTAINING PROTEIN"/>
    <property type="match status" value="1"/>
</dbReference>
<feature type="compositionally biased region" description="Basic and acidic residues" evidence="1">
    <location>
        <begin position="176"/>
        <end position="195"/>
    </location>
</feature>
<evidence type="ECO:0000313" key="2">
    <source>
        <dbReference type="EMBL" id="TPX09732.1"/>
    </source>
</evidence>
<proteinExistence type="predicted"/>
<protein>
    <recommendedName>
        <fullName evidence="4">C2H2-type domain-containing protein</fullName>
    </recommendedName>
</protein>
<feature type="compositionally biased region" description="Basic and acidic residues" evidence="1">
    <location>
        <begin position="606"/>
        <end position="618"/>
    </location>
</feature>
<feature type="region of interest" description="Disordered" evidence="1">
    <location>
        <begin position="698"/>
        <end position="725"/>
    </location>
</feature>
<dbReference type="OrthoDB" id="4161727at2759"/>
<comment type="caution">
    <text evidence="2">The sequence shown here is derived from an EMBL/GenBank/DDBJ whole genome shotgun (WGS) entry which is preliminary data.</text>
</comment>
<evidence type="ECO:0008006" key="4">
    <source>
        <dbReference type="Google" id="ProtNLM"/>
    </source>
</evidence>
<dbReference type="EMBL" id="SKBQ01000063">
    <property type="protein sequence ID" value="TPX09732.1"/>
    <property type="molecule type" value="Genomic_DNA"/>
</dbReference>
<evidence type="ECO:0000256" key="1">
    <source>
        <dbReference type="SAM" id="MobiDB-lite"/>
    </source>
</evidence>
<evidence type="ECO:0000313" key="3">
    <source>
        <dbReference type="Proteomes" id="UP000319257"/>
    </source>
</evidence>
<dbReference type="PANTHER" id="PTHR38166">
    <property type="entry name" value="C2H2-TYPE DOMAIN-CONTAINING PROTEIN-RELATED"/>
    <property type="match status" value="1"/>
</dbReference>
<dbReference type="AlphaFoldDB" id="A0A507AJU2"/>
<dbReference type="InParanoid" id="A0A507AJU2"/>
<feature type="compositionally biased region" description="Polar residues" evidence="1">
    <location>
        <begin position="479"/>
        <end position="489"/>
    </location>
</feature>
<name>A0A507AJU2_9PEZI</name>
<feature type="region of interest" description="Disordered" evidence="1">
    <location>
        <begin position="577"/>
        <end position="639"/>
    </location>
</feature>
<feature type="compositionally biased region" description="Polar residues" evidence="1">
    <location>
        <begin position="584"/>
        <end position="603"/>
    </location>
</feature>
<dbReference type="RefSeq" id="XP_030991443.1">
    <property type="nucleotide sequence ID" value="XM_031143996.1"/>
</dbReference>
<organism evidence="2 3">
    <name type="scientific">Thyridium curvatum</name>
    <dbReference type="NCBI Taxonomy" id="1093900"/>
    <lineage>
        <taxon>Eukaryota</taxon>
        <taxon>Fungi</taxon>
        <taxon>Dikarya</taxon>
        <taxon>Ascomycota</taxon>
        <taxon>Pezizomycotina</taxon>
        <taxon>Sordariomycetes</taxon>
        <taxon>Sordariomycetidae</taxon>
        <taxon>Thyridiales</taxon>
        <taxon>Thyridiaceae</taxon>
        <taxon>Thyridium</taxon>
    </lineage>
</organism>
<dbReference type="Proteomes" id="UP000319257">
    <property type="component" value="Unassembled WGS sequence"/>
</dbReference>
<feature type="region of interest" description="Disordered" evidence="1">
    <location>
        <begin position="1"/>
        <end position="94"/>
    </location>
</feature>
<sequence>MEQQQRSIPYRPAPKAEPSLGPTMARRVESYLQTSVEADPWLQMSRDQLSTKGTPRLTRHTRTARLVGSSKGEEPSELDHQLSGGPQSHDQSGAKELLPRGATAAHAYGSQGPDATNNKSPRSSYASSYGSSLLSFASRSSRTTSSSLANSLFSRSSLAKSRVSSFFSSPSQRSSLHSDAHIHESTSELPHDRLRPVAPNNVDTNPSPTILKQPDSEGQTNAIDLEHGHTQYCCTTCAQSFVDPEKWEAHEKAFLLFEETEELLTQSLSCFDRGPILTISSSLVKSAQARIGRVRRQHLACGFCSCLHDDVDAHLYHLAYHYWNRSDPEDWSHSRVIQGLLRQPVICDAWDECKAAHPVLANTPIEQIKWRRCRTGRIPRFAILYGNVEHLQDALELFDGSREDAKRIAHVALAESDTFHTNFQYLDQVLVPLHEVYGHLCQLEVESDCHTVEGKLVKLDATMGKAPLERTEPLWNGTPDGQCNTTASKPAQHLKSNQEEPIPGPSSALARTRSSLKKVLGSKVDALQPSSETLSNHIYESIVSQVTDSSIEDMISQVMEEFWLMWSQNWQGLTREIAGGRSSPAGQIQEQDLGKTQPNNSSALARAHENSKRRRSEDDANDDGDGEGSPPPPDRASRTLGAAGKKFACPFPSGWQTTARLKEHLYRCHRPIYCQRCKQIFKSKPGLDAHVSVARENICDAKPGPPPEGLSPEQEQDLRSRKKSTRNQSEVSKWCGIYNIIFPNEAAPSPYFEPIDDGRRQSPDSHELEELEGYLRQQVPSLVQSTLTEAARRDRQLIQAQLLSMLHQVTKDCIEQACLQFRKSRHTDSQHLGDPAIDEELLNALPDLVLANHANMSEPDRGRGIMMTGGQTFVDVDQEGFQQSSSAFLDRITNVPPALDGDYAAFDGPDTSLDRLANAELSDSGYGKGGMTWAFAE</sequence>
<feature type="region of interest" description="Disordered" evidence="1">
    <location>
        <begin position="169"/>
        <end position="216"/>
    </location>
</feature>
<gene>
    <name evidence="2" type="ORF">E0L32_009071</name>
</gene>
<keyword evidence="3" id="KW-1185">Reference proteome</keyword>
<feature type="compositionally biased region" description="Basic and acidic residues" evidence="1">
    <location>
        <begin position="71"/>
        <end position="80"/>
    </location>
</feature>